<dbReference type="Proteomes" id="UP000753724">
    <property type="component" value="Unassembled WGS sequence"/>
</dbReference>
<organism evidence="1 2">
    <name type="scientific">Novosphingobium ovatum</name>
    <dbReference type="NCBI Taxonomy" id="1908523"/>
    <lineage>
        <taxon>Bacteria</taxon>
        <taxon>Pseudomonadati</taxon>
        <taxon>Pseudomonadota</taxon>
        <taxon>Alphaproteobacteria</taxon>
        <taxon>Sphingomonadales</taxon>
        <taxon>Sphingomonadaceae</taxon>
        <taxon>Novosphingobium</taxon>
    </lineage>
</organism>
<proteinExistence type="predicted"/>
<dbReference type="EMBL" id="JAAAPO010000002">
    <property type="protein sequence ID" value="NBC35939.1"/>
    <property type="molecule type" value="Genomic_DNA"/>
</dbReference>
<dbReference type="RefSeq" id="WP_161717222.1">
    <property type="nucleotide sequence ID" value="NZ_JAAAPO010000002.1"/>
</dbReference>
<protein>
    <submittedName>
        <fullName evidence="1">Uncharacterized protein</fullName>
    </submittedName>
</protein>
<keyword evidence="2" id="KW-1185">Reference proteome</keyword>
<comment type="caution">
    <text evidence="1">The sequence shown here is derived from an EMBL/GenBank/DDBJ whole genome shotgun (WGS) entry which is preliminary data.</text>
</comment>
<accession>A0ABW9XBN2</accession>
<gene>
    <name evidence="1" type="ORF">GTZ99_05150</name>
</gene>
<evidence type="ECO:0000313" key="1">
    <source>
        <dbReference type="EMBL" id="NBC35939.1"/>
    </source>
</evidence>
<evidence type="ECO:0000313" key="2">
    <source>
        <dbReference type="Proteomes" id="UP000753724"/>
    </source>
</evidence>
<reference evidence="2" key="1">
    <citation type="submission" date="2020-01" db="EMBL/GenBank/DDBJ databases">
        <title>Sphingomonas sp. strain CSW-10.</title>
        <authorList>
            <person name="Chen W.-M."/>
        </authorList>
    </citation>
    <scope>NUCLEOTIDE SEQUENCE [LARGE SCALE GENOMIC DNA]</scope>
    <source>
        <strain evidence="2">FSY-8</strain>
    </source>
</reference>
<sequence length="80" mass="9027">MTTTIDWSETVALHLAADGGGLLDELKAVRHGTLADLVRYIALLNADERTKYEIERIGDHRMKADEIMELYARDDYPHAA</sequence>
<name>A0ABW9XBN2_9SPHN</name>